<accession>A0ABR4EUC2</accession>
<dbReference type="Pfam" id="PF00069">
    <property type="entry name" value="Pkinase"/>
    <property type="match status" value="1"/>
</dbReference>
<feature type="region of interest" description="Disordered" evidence="1">
    <location>
        <begin position="472"/>
        <end position="564"/>
    </location>
</feature>
<feature type="compositionally biased region" description="Polar residues" evidence="1">
    <location>
        <begin position="390"/>
        <end position="402"/>
    </location>
</feature>
<feature type="domain" description="Protein kinase" evidence="2">
    <location>
        <begin position="1"/>
        <end position="299"/>
    </location>
</feature>
<dbReference type="SUPFAM" id="SSF56112">
    <property type="entry name" value="Protein kinase-like (PK-like)"/>
    <property type="match status" value="1"/>
</dbReference>
<feature type="region of interest" description="Disordered" evidence="1">
    <location>
        <begin position="364"/>
        <end position="460"/>
    </location>
</feature>
<feature type="region of interest" description="Disordered" evidence="1">
    <location>
        <begin position="171"/>
        <end position="196"/>
    </location>
</feature>
<feature type="compositionally biased region" description="Polar residues" evidence="1">
    <location>
        <begin position="536"/>
        <end position="546"/>
    </location>
</feature>
<sequence length="564" mass="61756">MTMEHTATAAWFPDATAESLPPMMLETDPRLSCQHLEDVSASIIANGSQCPVYKYSNTLAYKPVCRKRETKLMVVASELTLQVVSKVGVVDDMSAQWYQKGALMDLGYPIDVARILPAERVSIAKHMMILVTALHRKGILHGDIRPERFVKQPGSDDLKIVDFSSARMRDDSDLNTWPGETPTVEYTSPNRSPEGEVSTPFDDYYALAVSIWAVFSGERPMVGLFNSNEGHTPDIGKITDDELFCSVVDVLEEGGLQLDTPVTLARRNSMSIDPSNRTVSFPLSLFGADPDDLDDHHGVKKKPRFCPHCFEIAMSNADKITGKAPEPATDYPEFCHLRKPTHDVGAASDYALQWLEGQEMAEASENPPYLENMNMTRPDSGEGHLRRSSPRNSHLRVNTNTDQEVERPLWSGVSAATITAADQPSGRDRSNTVRSPFAGRDRSGTVRGPFPVAPSASDEGYESLGWASSGVNELQPKQRSRGLSFQRTMSAWSESSVGSTADDGSESRGHGETEDTQSNCSSPPLTPMPLNLKRLQVTSSFESVTLSEAEAVETEGPGDSGHNM</sequence>
<dbReference type="Proteomes" id="UP001600888">
    <property type="component" value="Unassembled WGS sequence"/>
</dbReference>
<comment type="caution">
    <text evidence="3">The sequence shown here is derived from an EMBL/GenBank/DDBJ whole genome shotgun (WGS) entry which is preliminary data.</text>
</comment>
<dbReference type="EMBL" id="JBAWTH010000026">
    <property type="protein sequence ID" value="KAL2286035.1"/>
    <property type="molecule type" value="Genomic_DNA"/>
</dbReference>
<evidence type="ECO:0000313" key="4">
    <source>
        <dbReference type="Proteomes" id="UP001600888"/>
    </source>
</evidence>
<dbReference type="Gene3D" id="1.10.510.10">
    <property type="entry name" value="Transferase(Phosphotransferase) domain 1"/>
    <property type="match status" value="1"/>
</dbReference>
<dbReference type="InterPro" id="IPR011009">
    <property type="entry name" value="Kinase-like_dom_sf"/>
</dbReference>
<name>A0ABR4EUC2_9PEZI</name>
<keyword evidence="4" id="KW-1185">Reference proteome</keyword>
<gene>
    <name evidence="3" type="ORF">FJTKL_07278</name>
</gene>
<dbReference type="PROSITE" id="PS50011">
    <property type="entry name" value="PROTEIN_KINASE_DOM"/>
    <property type="match status" value="1"/>
</dbReference>
<reference evidence="3 4" key="1">
    <citation type="submission" date="2024-03" db="EMBL/GenBank/DDBJ databases">
        <title>A high-quality draft genome sequence of Diaporthe vaccinii, a causative agent of upright dieback and viscid rot disease in cranberry plants.</title>
        <authorList>
            <person name="Sarrasin M."/>
            <person name="Lang B.F."/>
            <person name="Burger G."/>
        </authorList>
    </citation>
    <scope>NUCLEOTIDE SEQUENCE [LARGE SCALE GENOMIC DNA]</scope>
    <source>
        <strain evidence="3 4">IS7</strain>
    </source>
</reference>
<protein>
    <recommendedName>
        <fullName evidence="2">Protein kinase domain-containing protein</fullName>
    </recommendedName>
</protein>
<evidence type="ECO:0000259" key="2">
    <source>
        <dbReference type="PROSITE" id="PS50011"/>
    </source>
</evidence>
<organism evidence="3 4">
    <name type="scientific">Diaporthe vaccinii</name>
    <dbReference type="NCBI Taxonomy" id="105482"/>
    <lineage>
        <taxon>Eukaryota</taxon>
        <taxon>Fungi</taxon>
        <taxon>Dikarya</taxon>
        <taxon>Ascomycota</taxon>
        <taxon>Pezizomycotina</taxon>
        <taxon>Sordariomycetes</taxon>
        <taxon>Sordariomycetidae</taxon>
        <taxon>Diaporthales</taxon>
        <taxon>Diaporthaceae</taxon>
        <taxon>Diaporthe</taxon>
        <taxon>Diaporthe eres species complex</taxon>
    </lineage>
</organism>
<evidence type="ECO:0000256" key="1">
    <source>
        <dbReference type="SAM" id="MobiDB-lite"/>
    </source>
</evidence>
<evidence type="ECO:0000313" key="3">
    <source>
        <dbReference type="EMBL" id="KAL2286035.1"/>
    </source>
</evidence>
<feature type="compositionally biased region" description="Polar residues" evidence="1">
    <location>
        <begin position="472"/>
        <end position="499"/>
    </location>
</feature>
<dbReference type="InterPro" id="IPR000719">
    <property type="entry name" value="Prot_kinase_dom"/>
</dbReference>
<proteinExistence type="predicted"/>